<evidence type="ECO:0000313" key="2">
    <source>
        <dbReference type="Proteomes" id="UP000253999"/>
    </source>
</evidence>
<protein>
    <submittedName>
        <fullName evidence="1">Uncharacterized protein</fullName>
    </submittedName>
</protein>
<organism evidence="1 2">
    <name type="scientific">Haemophilus parahaemolyticus</name>
    <dbReference type="NCBI Taxonomy" id="735"/>
    <lineage>
        <taxon>Bacteria</taxon>
        <taxon>Pseudomonadati</taxon>
        <taxon>Pseudomonadota</taxon>
        <taxon>Gammaproteobacteria</taxon>
        <taxon>Pasteurellales</taxon>
        <taxon>Pasteurellaceae</taxon>
        <taxon>Haemophilus</taxon>
    </lineage>
</organism>
<accession>A0A369ZJW1</accession>
<sequence length="123" mass="14592">MSRVDYKTLKQRFLDDAYIWCQRKFYNGTIHKWSHDESDEWGGALHSFDGSFNTDIENLMLYVIYIILTAGRNPCGHKVILSDIDKILSQNRLDDLISMLKEEERQDFLYDLNLVLNNRDIEK</sequence>
<evidence type="ECO:0000313" key="1">
    <source>
        <dbReference type="EMBL" id="RDF04041.1"/>
    </source>
</evidence>
<proteinExistence type="predicted"/>
<dbReference type="Proteomes" id="UP000253999">
    <property type="component" value="Unassembled WGS sequence"/>
</dbReference>
<comment type="caution">
    <text evidence="1">The sequence shown here is derived from an EMBL/GenBank/DDBJ whole genome shotgun (WGS) entry which is preliminary data.</text>
</comment>
<name>A0A369ZJW1_HAEPH</name>
<dbReference type="RefSeq" id="WP_111313021.1">
    <property type="nucleotide sequence ID" value="NZ_CAUQRN010000006.1"/>
</dbReference>
<dbReference type="EMBL" id="QEQD01000005">
    <property type="protein sequence ID" value="RDF04041.1"/>
    <property type="molecule type" value="Genomic_DNA"/>
</dbReference>
<gene>
    <name evidence="1" type="ORF">DPV98_05805</name>
</gene>
<reference evidence="1 2" key="1">
    <citation type="submission" date="2018-05" db="EMBL/GenBank/DDBJ databases">
        <title>Draft Genome Sequences for a Diverse set of 7 Haemophilus Species.</title>
        <authorList>
            <person name="Nichols M."/>
            <person name="Topaz N."/>
            <person name="Wang X."/>
            <person name="Wang X."/>
            <person name="Boxrud D."/>
        </authorList>
    </citation>
    <scope>NUCLEOTIDE SEQUENCE [LARGE SCALE GENOMIC DNA]</scope>
    <source>
        <strain evidence="1 2">C2010039593</strain>
    </source>
</reference>
<dbReference type="AlphaFoldDB" id="A0A369ZJW1"/>